<evidence type="ECO:0000259" key="1">
    <source>
        <dbReference type="PROSITE" id="PS50112"/>
    </source>
</evidence>
<feature type="domain" description="PAS" evidence="1">
    <location>
        <begin position="274"/>
        <end position="347"/>
    </location>
</feature>
<feature type="domain" description="GGDEF" evidence="3">
    <location>
        <begin position="431"/>
        <end position="563"/>
    </location>
</feature>
<dbReference type="OrthoDB" id="9759607at2"/>
<dbReference type="PROSITE" id="PS50887">
    <property type="entry name" value="GGDEF"/>
    <property type="match status" value="1"/>
</dbReference>
<reference evidence="4 5" key="1">
    <citation type="journal article" date="2014" name="Genome Announc.">
        <title>Draft Genome Sequences of Three Alkaliphilic Bacillus Strains, Bacillus wakoensis JCM 9140T, Bacillus akibai JCM 9157T, and Bacillus hemicellulosilyticus JCM 9152T.</title>
        <authorList>
            <person name="Yuki M."/>
            <person name="Oshima K."/>
            <person name="Suda W."/>
            <person name="Oshida Y."/>
            <person name="Kitamura K."/>
            <person name="Iida T."/>
            <person name="Hattori M."/>
            <person name="Ohkuma M."/>
        </authorList>
    </citation>
    <scope>NUCLEOTIDE SEQUENCE [LARGE SCALE GENOMIC DNA]</scope>
    <source>
        <strain evidence="4 5">JCM 9157</strain>
    </source>
</reference>
<dbReference type="Gene3D" id="3.30.70.270">
    <property type="match status" value="1"/>
</dbReference>
<feature type="domain" description="PAS" evidence="1">
    <location>
        <begin position="22"/>
        <end position="92"/>
    </location>
</feature>
<dbReference type="STRING" id="1236973.JCM9157_2057"/>
<dbReference type="Proteomes" id="UP000018896">
    <property type="component" value="Unassembled WGS sequence"/>
</dbReference>
<evidence type="ECO:0000259" key="2">
    <source>
        <dbReference type="PROSITE" id="PS50113"/>
    </source>
</evidence>
<keyword evidence="5" id="KW-1185">Reference proteome</keyword>
<comment type="caution">
    <text evidence="4">The sequence shown here is derived from an EMBL/GenBank/DDBJ whole genome shotgun (WGS) entry which is preliminary data.</text>
</comment>
<feature type="domain" description="PAC" evidence="2">
    <location>
        <begin position="222"/>
        <end position="273"/>
    </location>
</feature>
<dbReference type="PANTHER" id="PTHR44757">
    <property type="entry name" value="DIGUANYLATE CYCLASE DGCP"/>
    <property type="match status" value="1"/>
</dbReference>
<dbReference type="InterPro" id="IPR043128">
    <property type="entry name" value="Rev_trsase/Diguanyl_cyclase"/>
</dbReference>
<dbReference type="Pfam" id="PF00989">
    <property type="entry name" value="PAS"/>
    <property type="match status" value="1"/>
</dbReference>
<dbReference type="GO" id="GO:0006355">
    <property type="term" value="P:regulation of DNA-templated transcription"/>
    <property type="evidence" value="ECO:0007669"/>
    <property type="project" value="InterPro"/>
</dbReference>
<evidence type="ECO:0000259" key="3">
    <source>
        <dbReference type="PROSITE" id="PS50887"/>
    </source>
</evidence>
<dbReference type="InterPro" id="IPR001610">
    <property type="entry name" value="PAC"/>
</dbReference>
<proteinExistence type="predicted"/>
<dbReference type="InterPro" id="IPR013767">
    <property type="entry name" value="PAS_fold"/>
</dbReference>
<dbReference type="InterPro" id="IPR000014">
    <property type="entry name" value="PAS"/>
</dbReference>
<feature type="domain" description="PAS" evidence="1">
    <location>
        <begin position="172"/>
        <end position="219"/>
    </location>
</feature>
<dbReference type="SMART" id="SM00091">
    <property type="entry name" value="PAS"/>
    <property type="match status" value="3"/>
</dbReference>
<accession>W4QUH9</accession>
<dbReference type="Pfam" id="PF00990">
    <property type="entry name" value="GGDEF"/>
    <property type="match status" value="1"/>
</dbReference>
<dbReference type="InterPro" id="IPR029787">
    <property type="entry name" value="Nucleotide_cyclase"/>
</dbReference>
<organism evidence="4 5">
    <name type="scientific">Halalkalibacter akibai (strain ATCC 43226 / DSM 21942 / CIP 109018 / JCM 9157 / 1139)</name>
    <name type="common">Bacillus akibai</name>
    <dbReference type="NCBI Taxonomy" id="1236973"/>
    <lineage>
        <taxon>Bacteria</taxon>
        <taxon>Bacillati</taxon>
        <taxon>Bacillota</taxon>
        <taxon>Bacilli</taxon>
        <taxon>Bacillales</taxon>
        <taxon>Bacillaceae</taxon>
        <taxon>Halalkalibacter</taxon>
    </lineage>
</organism>
<feature type="domain" description="PAC" evidence="2">
    <location>
        <begin position="349"/>
        <end position="401"/>
    </location>
</feature>
<dbReference type="InterPro" id="IPR000700">
    <property type="entry name" value="PAS-assoc_C"/>
</dbReference>
<dbReference type="InterPro" id="IPR052155">
    <property type="entry name" value="Biofilm_reg_signaling"/>
</dbReference>
<dbReference type="InterPro" id="IPR035965">
    <property type="entry name" value="PAS-like_dom_sf"/>
</dbReference>
<dbReference type="CDD" id="cd00130">
    <property type="entry name" value="PAS"/>
    <property type="match status" value="3"/>
</dbReference>
<dbReference type="CDD" id="cd01949">
    <property type="entry name" value="GGDEF"/>
    <property type="match status" value="1"/>
</dbReference>
<dbReference type="Pfam" id="PF08447">
    <property type="entry name" value="PAS_3"/>
    <property type="match status" value="2"/>
</dbReference>
<evidence type="ECO:0000313" key="4">
    <source>
        <dbReference type="EMBL" id="GAE34969.1"/>
    </source>
</evidence>
<dbReference type="InterPro" id="IPR000160">
    <property type="entry name" value="GGDEF_dom"/>
</dbReference>
<dbReference type="EMBL" id="BAUV01000013">
    <property type="protein sequence ID" value="GAE34969.1"/>
    <property type="molecule type" value="Genomic_DNA"/>
</dbReference>
<dbReference type="RefSeq" id="WP_052013043.1">
    <property type="nucleotide sequence ID" value="NZ_BAUV01000013.1"/>
</dbReference>
<sequence>MSSVLRNYLRKLNCRLVIDLAELETFKKLFNFHNDFIFIFDSDGIILETNDEVKRVTGYDKEEWIDKPFAHFKTIEEQKKFNESLSLLKKGEPQVELCSLLHKQGHKIQFEKTSIPISHQNQIIGFLGIGRDISMVSNQELELRKVQESLNRAQLIGNTGSWDYDVEEDEAYWSNHMYEMFGIKDKKTFIPTYSSFLSFVHPYDRERFDSVFQKALQHGTGFQIEFQINRNDEERIVSKQGDVIFDENGKVVRLIGTIQDLTEQRKLERLLKDSEDQKRLIYDNLEVAIWSVDVKNDQVMNLTKGFERIYGYSIEEMKRDRDLWKKVIHPDDFAAVLKKQENLFQGKAIRHHYRIYHSSGVIKWVLDHVIPVMDNDGEIIRLDGFISDITEQKQAEEKMSYLAHHDVLTGLPNRRMFNHTLRRIQETESDEMAAILYFNLDRFKHINDTLGHLIGDELLKEVSKRLRSLVPEKEGLSRMNGDEFAIFIFNVDDASRPEVLADNILKLIRDPFLIEGYELYITVSIGISIFRKNNAEMDVLNKSIAAMNRVKQLGKNHYQIYSQTMGERSVNIYSIENDMRKALKNDEFLVYYQHVFVRIRE</sequence>
<dbReference type="PANTHER" id="PTHR44757:SF2">
    <property type="entry name" value="BIOFILM ARCHITECTURE MAINTENANCE PROTEIN MBAA"/>
    <property type="match status" value="1"/>
</dbReference>
<dbReference type="SUPFAM" id="SSF55073">
    <property type="entry name" value="Nucleotide cyclase"/>
    <property type="match status" value="1"/>
</dbReference>
<protein>
    <submittedName>
        <fullName evidence="4">Diguanylate cyclase/phosphodiesterase</fullName>
    </submittedName>
</protein>
<dbReference type="AlphaFoldDB" id="W4QUH9"/>
<gene>
    <name evidence="4" type="ORF">JCM9157_2057</name>
</gene>
<evidence type="ECO:0000313" key="5">
    <source>
        <dbReference type="Proteomes" id="UP000018896"/>
    </source>
</evidence>
<dbReference type="SUPFAM" id="SSF55785">
    <property type="entry name" value="PYP-like sensor domain (PAS domain)"/>
    <property type="match status" value="3"/>
</dbReference>
<name>W4QUH9_HALA3</name>
<dbReference type="PROSITE" id="PS50113">
    <property type="entry name" value="PAC"/>
    <property type="match status" value="2"/>
</dbReference>
<dbReference type="SMART" id="SM00086">
    <property type="entry name" value="PAC"/>
    <property type="match status" value="3"/>
</dbReference>
<dbReference type="SMART" id="SM00267">
    <property type="entry name" value="GGDEF"/>
    <property type="match status" value="1"/>
</dbReference>
<dbReference type="InterPro" id="IPR013655">
    <property type="entry name" value="PAS_fold_3"/>
</dbReference>
<dbReference type="Gene3D" id="2.10.70.100">
    <property type="match status" value="1"/>
</dbReference>
<dbReference type="eggNOG" id="COG5001">
    <property type="taxonomic scope" value="Bacteria"/>
</dbReference>
<dbReference type="NCBIfam" id="TIGR00254">
    <property type="entry name" value="GGDEF"/>
    <property type="match status" value="1"/>
</dbReference>
<dbReference type="PROSITE" id="PS50112">
    <property type="entry name" value="PAS"/>
    <property type="match status" value="3"/>
</dbReference>
<dbReference type="Gene3D" id="3.30.450.20">
    <property type="entry name" value="PAS domain"/>
    <property type="match status" value="3"/>
</dbReference>
<dbReference type="NCBIfam" id="TIGR00229">
    <property type="entry name" value="sensory_box"/>
    <property type="match status" value="3"/>
</dbReference>